<name>A0A3N2Q4X6_SODAK</name>
<gene>
    <name evidence="7" type="ORF">SODALDRAFT_326002</name>
</gene>
<protein>
    <recommendedName>
        <fullName evidence="6">DUF202 domain-containing protein</fullName>
    </recommendedName>
</protein>
<dbReference type="OrthoDB" id="5525680at2759"/>
<dbReference type="AlphaFoldDB" id="A0A3N2Q4X6"/>
<dbReference type="PANTHER" id="PTHR34187:SF3">
    <property type="entry name" value="DUF DOMAIN PROTEIN (AFU_ORTHOLOGUE AFUA_6G11150)"/>
    <property type="match status" value="1"/>
</dbReference>
<dbReference type="Proteomes" id="UP000272025">
    <property type="component" value="Unassembled WGS sequence"/>
</dbReference>
<feature type="transmembrane region" description="Helical" evidence="5">
    <location>
        <begin position="108"/>
        <end position="128"/>
    </location>
</feature>
<keyword evidence="8" id="KW-1185">Reference proteome</keyword>
<evidence type="ECO:0000256" key="2">
    <source>
        <dbReference type="ARBA" id="ARBA00022692"/>
    </source>
</evidence>
<dbReference type="InterPro" id="IPR052053">
    <property type="entry name" value="IM_YidH-like"/>
</dbReference>
<evidence type="ECO:0000256" key="1">
    <source>
        <dbReference type="ARBA" id="ARBA00004127"/>
    </source>
</evidence>
<dbReference type="PANTHER" id="PTHR34187">
    <property type="entry name" value="FGR18P"/>
    <property type="match status" value="1"/>
</dbReference>
<feature type="domain" description="DUF202" evidence="6">
    <location>
        <begin position="61"/>
        <end position="132"/>
    </location>
</feature>
<organism evidence="7 8">
    <name type="scientific">Sodiomyces alkalinus (strain CBS 110278 / VKM F-3762 / F11)</name>
    <name type="common">Alkaliphilic filamentous fungus</name>
    <dbReference type="NCBI Taxonomy" id="1314773"/>
    <lineage>
        <taxon>Eukaryota</taxon>
        <taxon>Fungi</taxon>
        <taxon>Dikarya</taxon>
        <taxon>Ascomycota</taxon>
        <taxon>Pezizomycotina</taxon>
        <taxon>Sordariomycetes</taxon>
        <taxon>Hypocreomycetidae</taxon>
        <taxon>Glomerellales</taxon>
        <taxon>Plectosphaerellaceae</taxon>
        <taxon>Sodiomyces</taxon>
    </lineage>
</organism>
<dbReference type="GO" id="GO:0012505">
    <property type="term" value="C:endomembrane system"/>
    <property type="evidence" value="ECO:0007669"/>
    <property type="project" value="UniProtKB-SubCell"/>
</dbReference>
<dbReference type="RefSeq" id="XP_028469626.1">
    <property type="nucleotide sequence ID" value="XM_028610050.1"/>
</dbReference>
<comment type="subcellular location">
    <subcellularLocation>
        <location evidence="1">Endomembrane system</location>
        <topology evidence="1">Multi-pass membrane protein</topology>
    </subcellularLocation>
</comment>
<evidence type="ECO:0000256" key="3">
    <source>
        <dbReference type="ARBA" id="ARBA00022989"/>
    </source>
</evidence>
<evidence type="ECO:0000313" key="7">
    <source>
        <dbReference type="EMBL" id="ROT41820.1"/>
    </source>
</evidence>
<feature type="transmembrane region" description="Helical" evidence="5">
    <location>
        <begin position="149"/>
        <end position="173"/>
    </location>
</feature>
<keyword evidence="3 5" id="KW-1133">Transmembrane helix</keyword>
<accession>A0A3N2Q4X6</accession>
<keyword evidence="4 5" id="KW-0472">Membrane</keyword>
<evidence type="ECO:0000259" key="6">
    <source>
        <dbReference type="Pfam" id="PF02656"/>
    </source>
</evidence>
<evidence type="ECO:0000313" key="8">
    <source>
        <dbReference type="Proteomes" id="UP000272025"/>
    </source>
</evidence>
<sequence>MADGHIDDEDLTAAPATSCLPFQSSTLCRPVSVDQPGLPPTRFWTWPFGSLLFENETSDARDHCAPKPSFLSYLRLSIYMSVVSVAIVLSFHLKNQPSELELRMARPLGATFWALSVCCLFLGVGNYVKTVNKYGRKAAIVQTGWRTQLVLTIVAMSIVGTCIVLLIIAKIGAHGSTP</sequence>
<dbReference type="InterPro" id="IPR003807">
    <property type="entry name" value="DUF202"/>
</dbReference>
<evidence type="ECO:0000256" key="4">
    <source>
        <dbReference type="ARBA" id="ARBA00023136"/>
    </source>
</evidence>
<evidence type="ECO:0000256" key="5">
    <source>
        <dbReference type="SAM" id="Phobius"/>
    </source>
</evidence>
<dbReference type="EMBL" id="ML119051">
    <property type="protein sequence ID" value="ROT41820.1"/>
    <property type="molecule type" value="Genomic_DNA"/>
</dbReference>
<dbReference type="Pfam" id="PF02656">
    <property type="entry name" value="DUF202"/>
    <property type="match status" value="1"/>
</dbReference>
<proteinExistence type="predicted"/>
<dbReference type="GeneID" id="39578528"/>
<feature type="transmembrane region" description="Helical" evidence="5">
    <location>
        <begin position="76"/>
        <end position="93"/>
    </location>
</feature>
<reference evidence="7 8" key="1">
    <citation type="journal article" date="2018" name="Mol. Ecol.">
        <title>The obligate alkalophilic soda-lake fungus Sodiomyces alkalinus has shifted to a protein diet.</title>
        <authorList>
            <person name="Grum-Grzhimaylo A.A."/>
            <person name="Falkoski D.L."/>
            <person name="van den Heuvel J."/>
            <person name="Valero-Jimenez C.A."/>
            <person name="Min B."/>
            <person name="Choi I.G."/>
            <person name="Lipzen A."/>
            <person name="Daum C.G."/>
            <person name="Aanen D.K."/>
            <person name="Tsang A."/>
            <person name="Henrissat B."/>
            <person name="Bilanenko E.N."/>
            <person name="de Vries R.P."/>
            <person name="van Kan J.A.L."/>
            <person name="Grigoriev I.V."/>
            <person name="Debets A.J.M."/>
        </authorList>
    </citation>
    <scope>NUCLEOTIDE SEQUENCE [LARGE SCALE GENOMIC DNA]</scope>
    <source>
        <strain evidence="7 8">F11</strain>
    </source>
</reference>
<keyword evidence="2 5" id="KW-0812">Transmembrane</keyword>